<protein>
    <recommendedName>
        <fullName evidence="2">Sensor histidine kinase NatK-like C-terminal domain-containing protein</fullName>
    </recommendedName>
</protein>
<feature type="transmembrane region" description="Helical" evidence="1">
    <location>
        <begin position="37"/>
        <end position="56"/>
    </location>
</feature>
<dbReference type="AlphaFoldDB" id="A0A923E2M2"/>
<dbReference type="SUPFAM" id="SSF55874">
    <property type="entry name" value="ATPase domain of HSP90 chaperone/DNA topoisomerase II/histidine kinase"/>
    <property type="match status" value="1"/>
</dbReference>
<gene>
    <name evidence="3" type="ORF">HD592_001423</name>
</gene>
<reference evidence="3" key="1">
    <citation type="submission" date="2020-08" db="EMBL/GenBank/DDBJ databases">
        <title>Sequencing the genomes of 1000 actinobacteria strains.</title>
        <authorList>
            <person name="Klenk H.-P."/>
        </authorList>
    </citation>
    <scope>NUCLEOTIDE SEQUENCE</scope>
    <source>
        <strain evidence="3">DSM 10695</strain>
    </source>
</reference>
<evidence type="ECO:0000313" key="4">
    <source>
        <dbReference type="Proteomes" id="UP000617426"/>
    </source>
</evidence>
<feature type="transmembrane region" description="Helical" evidence="1">
    <location>
        <begin position="161"/>
        <end position="182"/>
    </location>
</feature>
<keyword evidence="1" id="KW-0812">Transmembrane</keyword>
<feature type="domain" description="Sensor histidine kinase NatK-like C-terminal" evidence="2">
    <location>
        <begin position="328"/>
        <end position="433"/>
    </location>
</feature>
<dbReference type="InterPro" id="IPR032834">
    <property type="entry name" value="NatK-like_C"/>
</dbReference>
<keyword evidence="1" id="KW-1133">Transmembrane helix</keyword>
<dbReference type="EMBL" id="JACHMK010000001">
    <property type="protein sequence ID" value="MBB6334858.1"/>
    <property type="molecule type" value="Genomic_DNA"/>
</dbReference>
<dbReference type="Pfam" id="PF14501">
    <property type="entry name" value="HATPase_c_5"/>
    <property type="match status" value="1"/>
</dbReference>
<dbReference type="Proteomes" id="UP000617426">
    <property type="component" value="Unassembled WGS sequence"/>
</dbReference>
<dbReference type="CDD" id="cd16935">
    <property type="entry name" value="HATPase_AgrC-ComD-like"/>
    <property type="match status" value="1"/>
</dbReference>
<name>A0A923E2M2_9ACTO</name>
<dbReference type="InterPro" id="IPR036890">
    <property type="entry name" value="HATPase_C_sf"/>
</dbReference>
<accession>A0A923E2M2</accession>
<dbReference type="Gene3D" id="3.30.565.10">
    <property type="entry name" value="Histidine kinase-like ATPase, C-terminal domain"/>
    <property type="match status" value="1"/>
</dbReference>
<dbReference type="PANTHER" id="PTHR40448">
    <property type="entry name" value="TWO-COMPONENT SENSOR HISTIDINE KINASE"/>
    <property type="match status" value="1"/>
</dbReference>
<sequence>MFEPLPDIPRLYTAAAEWSAVVLYVVLLTRKGPNRRLAIGAPLSLIALIAIQLFAGRLPDSLWIPGMLVAVLGILASVKLLSGAHWVAAWHLTFRAFILAEFLASLEWQLQVYFLPHVDPLCALGITVMSASYAVIVPVWGALENRNFSSEEPLSLENKDLLMGLLITLTTFAMSNLSFLSTSTPFSGRLGPEVFYIRTLVDLAGLAALYAQHERIMQIRASAEVASIQASLEAQHTQYLQSKAAVEELGRAHHDLKHQIALIRSEVDPEAQRADFAELEESVNALGHQYHSGNPVLDVILASKASACNADSIDFTAVADGKLLGAMSSMDIATLFGNALDNAIEASRRVEDPSHRIIKLALHAMGEMTVIRVENWYSAAVSQDESGNFVSAKPDRRRHGFGIKSIRYTARKYGGELSTSFDGQWFTLTVILPKTSDPVS</sequence>
<keyword evidence="1" id="KW-0472">Membrane</keyword>
<feature type="transmembrane region" description="Helical" evidence="1">
    <location>
        <begin position="12"/>
        <end position="30"/>
    </location>
</feature>
<evidence type="ECO:0000259" key="2">
    <source>
        <dbReference type="Pfam" id="PF14501"/>
    </source>
</evidence>
<dbReference type="RefSeq" id="WP_184452891.1">
    <property type="nucleotide sequence ID" value="NZ_JACHMK010000001.1"/>
</dbReference>
<feature type="transmembrane region" description="Helical" evidence="1">
    <location>
        <begin position="194"/>
        <end position="211"/>
    </location>
</feature>
<dbReference type="GO" id="GO:0042802">
    <property type="term" value="F:identical protein binding"/>
    <property type="evidence" value="ECO:0007669"/>
    <property type="project" value="TreeGrafter"/>
</dbReference>
<evidence type="ECO:0000256" key="1">
    <source>
        <dbReference type="SAM" id="Phobius"/>
    </source>
</evidence>
<proteinExistence type="predicted"/>
<keyword evidence="4" id="KW-1185">Reference proteome</keyword>
<dbReference type="PANTHER" id="PTHR40448:SF1">
    <property type="entry name" value="TWO-COMPONENT SENSOR HISTIDINE KINASE"/>
    <property type="match status" value="1"/>
</dbReference>
<evidence type="ECO:0000313" key="3">
    <source>
        <dbReference type="EMBL" id="MBB6334858.1"/>
    </source>
</evidence>
<feature type="transmembrane region" description="Helical" evidence="1">
    <location>
        <begin position="62"/>
        <end position="81"/>
    </location>
</feature>
<comment type="caution">
    <text evidence="3">The sequence shown here is derived from an EMBL/GenBank/DDBJ whole genome shotgun (WGS) entry which is preliminary data.</text>
</comment>
<feature type="transmembrane region" description="Helical" evidence="1">
    <location>
        <begin position="118"/>
        <end position="140"/>
    </location>
</feature>
<organism evidence="3 4">
    <name type="scientific">Schaalia hyovaginalis</name>
    <dbReference type="NCBI Taxonomy" id="29316"/>
    <lineage>
        <taxon>Bacteria</taxon>
        <taxon>Bacillati</taxon>
        <taxon>Actinomycetota</taxon>
        <taxon>Actinomycetes</taxon>
        <taxon>Actinomycetales</taxon>
        <taxon>Actinomycetaceae</taxon>
        <taxon>Schaalia</taxon>
    </lineage>
</organism>